<dbReference type="InterPro" id="IPR002347">
    <property type="entry name" value="SDR_fam"/>
</dbReference>
<dbReference type="NCBIfam" id="NF009384">
    <property type="entry name" value="PRK12743.1"/>
    <property type="match status" value="1"/>
</dbReference>
<dbReference type="FunFam" id="3.40.50.720:FF:000084">
    <property type="entry name" value="Short-chain dehydrogenase reductase"/>
    <property type="match status" value="1"/>
</dbReference>
<accession>A0A941D8H0</accession>
<dbReference type="RefSeq" id="WP_211601558.1">
    <property type="nucleotide sequence ID" value="NZ_JAGSNF010000003.1"/>
</dbReference>
<name>A0A941D8H0_9MICO</name>
<evidence type="ECO:0000256" key="1">
    <source>
        <dbReference type="ARBA" id="ARBA00006484"/>
    </source>
</evidence>
<organism evidence="3 4">
    <name type="scientific">Phycicoccus avicenniae</name>
    <dbReference type="NCBI Taxonomy" id="2828860"/>
    <lineage>
        <taxon>Bacteria</taxon>
        <taxon>Bacillati</taxon>
        <taxon>Actinomycetota</taxon>
        <taxon>Actinomycetes</taxon>
        <taxon>Micrococcales</taxon>
        <taxon>Intrasporangiaceae</taxon>
        <taxon>Phycicoccus</taxon>
    </lineage>
</organism>
<dbReference type="PRINTS" id="PR00080">
    <property type="entry name" value="SDRFAMILY"/>
</dbReference>
<comment type="similarity">
    <text evidence="1">Belongs to the short-chain dehydrogenases/reductases (SDR) family.</text>
</comment>
<reference evidence="3" key="1">
    <citation type="submission" date="2021-04" db="EMBL/GenBank/DDBJ databases">
        <title>Phycicoccus avicenniae sp. nov., a novel endophytic actinomycetes isolated from branch of Avicennia mariana.</title>
        <authorList>
            <person name="Tuo L."/>
        </authorList>
    </citation>
    <scope>NUCLEOTIDE SEQUENCE</scope>
    <source>
        <strain evidence="3">BSK3Z-2</strain>
    </source>
</reference>
<dbReference type="GO" id="GO:0032787">
    <property type="term" value="P:monocarboxylic acid metabolic process"/>
    <property type="evidence" value="ECO:0007669"/>
    <property type="project" value="UniProtKB-ARBA"/>
</dbReference>
<dbReference type="PRINTS" id="PR00081">
    <property type="entry name" value="GDHRDH"/>
</dbReference>
<dbReference type="PANTHER" id="PTHR42879:SF2">
    <property type="entry name" value="3-OXOACYL-[ACYL-CARRIER-PROTEIN] REDUCTASE FABG"/>
    <property type="match status" value="1"/>
</dbReference>
<evidence type="ECO:0000313" key="3">
    <source>
        <dbReference type="EMBL" id="MBR7742427.1"/>
    </source>
</evidence>
<protein>
    <submittedName>
        <fullName evidence="3">SDR family oxidoreductase</fullName>
        <ecNumber evidence="3">1.1.1.-</ecNumber>
    </submittedName>
</protein>
<dbReference type="GO" id="GO:0016491">
    <property type="term" value="F:oxidoreductase activity"/>
    <property type="evidence" value="ECO:0007669"/>
    <property type="project" value="UniProtKB-KW"/>
</dbReference>
<gene>
    <name evidence="3" type="ORF">KC207_03865</name>
</gene>
<dbReference type="EMBL" id="JAGSNF010000003">
    <property type="protein sequence ID" value="MBR7742427.1"/>
    <property type="molecule type" value="Genomic_DNA"/>
</dbReference>
<proteinExistence type="inferred from homology"/>
<dbReference type="PANTHER" id="PTHR42879">
    <property type="entry name" value="3-OXOACYL-(ACYL-CARRIER-PROTEIN) REDUCTASE"/>
    <property type="match status" value="1"/>
</dbReference>
<comment type="caution">
    <text evidence="3">The sequence shown here is derived from an EMBL/GenBank/DDBJ whole genome shotgun (WGS) entry which is preliminary data.</text>
</comment>
<dbReference type="Proteomes" id="UP000677016">
    <property type="component" value="Unassembled WGS sequence"/>
</dbReference>
<dbReference type="InterPro" id="IPR036291">
    <property type="entry name" value="NAD(P)-bd_dom_sf"/>
</dbReference>
<dbReference type="EC" id="1.1.1.-" evidence="3"/>
<dbReference type="PROSITE" id="PS00061">
    <property type="entry name" value="ADH_SHORT"/>
    <property type="match status" value="1"/>
</dbReference>
<evidence type="ECO:0000256" key="2">
    <source>
        <dbReference type="ARBA" id="ARBA00023002"/>
    </source>
</evidence>
<keyword evidence="4" id="KW-1185">Reference proteome</keyword>
<sequence length="265" mass="27466">MNTPPAHPRLAVVTGGDSGIGKAVAALLATEGFDVGITYHSDEEGAEDTRRLVTERGQRCVVAQQDTADPGTAGTTARLVEDLGGIGVLVNNAGTDERVPALDLDRETWDRMIATDLTGSFLNAQAAARVMVQQGRGGRIVNVTSVHEHVPRYGASAYSVAKAGLGMLTKSLALELAGHGILVNSVAPGEVTTPINDADPSDAFSTDRPGNPVGRPGHVEEIAAAVGFLASPRSSYLTGSSLVVDGGLTLMAAHGHDRATDWRRA</sequence>
<keyword evidence="2 3" id="KW-0560">Oxidoreductase</keyword>
<evidence type="ECO:0000313" key="4">
    <source>
        <dbReference type="Proteomes" id="UP000677016"/>
    </source>
</evidence>
<dbReference type="Gene3D" id="3.40.50.720">
    <property type="entry name" value="NAD(P)-binding Rossmann-like Domain"/>
    <property type="match status" value="1"/>
</dbReference>
<dbReference type="InterPro" id="IPR050259">
    <property type="entry name" value="SDR"/>
</dbReference>
<dbReference type="SUPFAM" id="SSF51735">
    <property type="entry name" value="NAD(P)-binding Rossmann-fold domains"/>
    <property type="match status" value="1"/>
</dbReference>
<dbReference type="InterPro" id="IPR020904">
    <property type="entry name" value="Sc_DH/Rdtase_CS"/>
</dbReference>
<dbReference type="Pfam" id="PF13561">
    <property type="entry name" value="adh_short_C2"/>
    <property type="match status" value="1"/>
</dbReference>
<dbReference type="AlphaFoldDB" id="A0A941D8H0"/>